<feature type="domain" description="CARDB" evidence="1">
    <location>
        <begin position="317"/>
        <end position="411"/>
    </location>
</feature>
<dbReference type="Pfam" id="PF07705">
    <property type="entry name" value="CARDB"/>
    <property type="match status" value="2"/>
</dbReference>
<dbReference type="HOGENOM" id="CLU_262711_0_0_10"/>
<protein>
    <submittedName>
        <fullName evidence="2">CARDB domain-containing protein</fullName>
    </submittedName>
</protein>
<dbReference type="InterPro" id="IPR011635">
    <property type="entry name" value="CARDB"/>
</dbReference>
<evidence type="ECO:0000313" key="2">
    <source>
        <dbReference type="EMBL" id="AEV32679.1"/>
    </source>
</evidence>
<dbReference type="Gene3D" id="2.60.120.260">
    <property type="entry name" value="Galactose-binding domain-like"/>
    <property type="match status" value="2"/>
</dbReference>
<reference evidence="2 3" key="1">
    <citation type="journal article" date="2012" name="Stand. Genomic Sci.">
        <title>Genome sequence of the orange-pigmented seawater bacterium Owenweeksia hongkongensis type strain (UST20020801(T)).</title>
        <authorList>
            <person name="Riedel T."/>
            <person name="Held B."/>
            <person name="Nolan M."/>
            <person name="Lucas S."/>
            <person name="Lapidus A."/>
            <person name="Tice H."/>
            <person name="Del Rio T.G."/>
            <person name="Cheng J.F."/>
            <person name="Han C."/>
            <person name="Tapia R."/>
            <person name="Goodwin L.A."/>
            <person name="Pitluck S."/>
            <person name="Liolios K."/>
            <person name="Mavromatis K."/>
            <person name="Pagani I."/>
            <person name="Ivanova N."/>
            <person name="Mikhailova N."/>
            <person name="Pati A."/>
            <person name="Chen A."/>
            <person name="Palaniappan K."/>
            <person name="Rohde M."/>
            <person name="Tindall B.J."/>
            <person name="Detter J.C."/>
            <person name="Goker M."/>
            <person name="Woyke T."/>
            <person name="Bristow J."/>
            <person name="Eisen J.A."/>
            <person name="Markowitz V."/>
            <person name="Hugenholtz P."/>
            <person name="Klenk H.P."/>
            <person name="Kyrpides N.C."/>
        </authorList>
    </citation>
    <scope>NUCLEOTIDE SEQUENCE</scope>
    <source>
        <strain evidence="3">DSM 17368 / JCM 12287 / NRRL B-23963</strain>
    </source>
</reference>
<dbReference type="EMBL" id="CP003156">
    <property type="protein sequence ID" value="AEV32679.1"/>
    <property type="molecule type" value="Genomic_DNA"/>
</dbReference>
<sequence length="1285" mass="144033">MKKFLSLIITVFTCSSLSGQGLPNVYGINSDDTLRLSLDCTSLRISAEIGHSNPSTSYVSIKTKFFISTDGILDSTDQLLGTKSISTNGPVINWNQTFTVPTFTTPGFYYILLQHDYTNTIQESNETDNLGRIVLMLEQVLTLPHFWDFETSDSLWSLGQSSSSNPQMWARGSGYSHHLEGTHSGKNAWHTSKTVVANSIGVQYLNTPYFDLSAASGNLILNFWFKNHSNSNTTEIEYSTDCGVWWNSLANIPAGRDDDWDFMNTSLSSLSNANNVKFRFKFSAGYYDPEGLNIDDLYIGPAKADLTLERGKMDRFTDVASSTYTLSYYINNCGSVAAPASISSFYWSTDTILDMGDTYLRSATEALVPGLTGVWRNVTFTKPTSNAGKYYVLYKLDTSNVVSEMREYNNAGFFEVYQQPVQSIPYSNDFESQSTGWRHDASLGTDDWELGVPSGSVLNQAFSGSKAWVTNKNGQVSPKSRMHLYTPVYDLTTSSEPVLSFDMFLHGDANCACSEASTNLSYSIDSGKTWQILDTASQSFSRWYYRMDYQDYVGTDRVWGGNYSELLFDLTERAFVTKLEYNGRDTYRNTHYSIDISHLAKHSNIQFRFNLGTLTGANSLYNLEGALIDNFAIEEADVDLKVALDKNLMISRTADWIKFNMLIFNSGNSRANPTKVRFHLSADSILDTNDFIVNTKDIPAIRPDKGYYLTVRELLNTGLASYEYLLYELDSNDSLAEYNESNNIGAWALGKGGIDSFPYQENFNDSLTEGWHEYSLDRYNVLLQDQFRFRNKLSPGEPVYQSKRKSGEMFTDQVNNVVYINQVPFWHLETPGFDFSHQHKIHLSFDLLCTGVMHGNDADGGTLEYSTNGGGNFTSLTDQAGTAQNWFNNQSMDQVNNQPGWSEMPPTNGSAPLTNRWIDISFLRGEKNVVFRFKYRSKWHNMGLGFVQGMRFDNFSITATSPDYVALDSAVSINATVAQTNIQVNYTLKNEGDLNGGNTKLKFFWSEDSLLDPTDLQVQNVNVTAISMGGSRSGNVIISIPSPLIQNEYYLFYVCDADSTLVEKDESNNLGSYKINFPPFADYYAKSPLDSISAQMSKPDIQAPYSIINTGLLDGEVSETRFFWSTDSTFDSGDIFVQSVQENIILAGDTFLGMQQVFYPTPISQKDYYLFYFTDALDSIIEGNEADNISRVMINFDYGVGIEESVLSGLEVYAFGHQLFINSTARLFGCTLKLYSLNGQVLWQKNVSLNKGNNRVDLPENLASAMYVVALSNEAESVKTKVLLD</sequence>
<gene>
    <name evidence="2" type="ordered locus">Oweho_1691</name>
</gene>
<dbReference type="OrthoDB" id="975384at2"/>
<name>G8R0H5_OWEHD</name>
<keyword evidence="3" id="KW-1185">Reference proteome</keyword>
<dbReference type="InterPro" id="IPR013783">
    <property type="entry name" value="Ig-like_fold"/>
</dbReference>
<dbReference type="KEGG" id="oho:Oweho_1691"/>
<evidence type="ECO:0000313" key="3">
    <source>
        <dbReference type="Proteomes" id="UP000005631"/>
    </source>
</evidence>
<feature type="domain" description="CARDB" evidence="1">
    <location>
        <begin position="962"/>
        <end position="1069"/>
    </location>
</feature>
<dbReference type="eggNOG" id="COG1572">
    <property type="taxonomic scope" value="Bacteria"/>
</dbReference>
<organism evidence="2 3">
    <name type="scientific">Owenweeksia hongkongensis (strain DSM 17368 / CIP 108786 / JCM 12287 / NRRL B-23963 / UST20020801)</name>
    <dbReference type="NCBI Taxonomy" id="926562"/>
    <lineage>
        <taxon>Bacteria</taxon>
        <taxon>Pseudomonadati</taxon>
        <taxon>Bacteroidota</taxon>
        <taxon>Flavobacteriia</taxon>
        <taxon>Flavobacteriales</taxon>
        <taxon>Owenweeksiaceae</taxon>
        <taxon>Owenweeksia</taxon>
    </lineage>
</organism>
<dbReference type="RefSeq" id="WP_014202035.1">
    <property type="nucleotide sequence ID" value="NC_016599.1"/>
</dbReference>
<accession>G8R0H5</accession>
<evidence type="ECO:0000259" key="1">
    <source>
        <dbReference type="Pfam" id="PF07705"/>
    </source>
</evidence>
<dbReference type="Gene3D" id="2.60.40.10">
    <property type="entry name" value="Immunoglobulins"/>
    <property type="match status" value="4"/>
</dbReference>
<proteinExistence type="predicted"/>
<dbReference type="Proteomes" id="UP000005631">
    <property type="component" value="Chromosome"/>
</dbReference>
<dbReference type="STRING" id="926562.Oweho_1691"/>